<gene>
    <name evidence="6" type="ORF">COX46_00780</name>
</gene>
<feature type="domain" description="PDZ" evidence="5">
    <location>
        <begin position="94"/>
        <end position="160"/>
    </location>
</feature>
<dbReference type="Pfam" id="PF22694">
    <property type="entry name" value="CtpB_N-like"/>
    <property type="match status" value="1"/>
</dbReference>
<dbReference type="GO" id="GO:0006508">
    <property type="term" value="P:proteolysis"/>
    <property type="evidence" value="ECO:0007669"/>
    <property type="project" value="UniProtKB-KW"/>
</dbReference>
<sequence length="201" mass="22694">MKMKNTRKFWGVVLLLLILSLPLFLGENVARSQARKSEEALYQNLQLFSDVLSVVQTNYVEEVDSKKLIYGALKGMLSSLDPYSQFLDQDLYRELEIETEGKFGGVGMTITSKDDLITVISPIEDTPAFRSGIRPHDKIVRIDGKMTRGMNSTEAARLLRGEPGTKVEVEILHENASELVKINLVREMIKLKSVKRVQILP</sequence>
<feature type="non-terminal residue" evidence="6">
    <location>
        <position position="201"/>
    </location>
</feature>
<dbReference type="GO" id="GO:0007165">
    <property type="term" value="P:signal transduction"/>
    <property type="evidence" value="ECO:0007669"/>
    <property type="project" value="TreeGrafter"/>
</dbReference>
<dbReference type="GO" id="GO:0008236">
    <property type="term" value="F:serine-type peptidase activity"/>
    <property type="evidence" value="ECO:0007669"/>
    <property type="project" value="UniProtKB-KW"/>
</dbReference>
<dbReference type="CDD" id="cd06782">
    <property type="entry name" value="cpPDZ_CPP-like"/>
    <property type="match status" value="1"/>
</dbReference>
<dbReference type="AlphaFoldDB" id="A0A2G9YD72"/>
<evidence type="ECO:0000256" key="2">
    <source>
        <dbReference type="ARBA" id="ARBA00022670"/>
    </source>
</evidence>
<dbReference type="InterPro" id="IPR001478">
    <property type="entry name" value="PDZ"/>
</dbReference>
<evidence type="ECO:0000256" key="3">
    <source>
        <dbReference type="ARBA" id="ARBA00022801"/>
    </source>
</evidence>
<dbReference type="PANTHER" id="PTHR32060">
    <property type="entry name" value="TAIL-SPECIFIC PROTEASE"/>
    <property type="match status" value="1"/>
</dbReference>
<evidence type="ECO:0000313" key="7">
    <source>
        <dbReference type="Proteomes" id="UP000230392"/>
    </source>
</evidence>
<dbReference type="InterPro" id="IPR055210">
    <property type="entry name" value="CtpA/B_N"/>
</dbReference>
<dbReference type="Pfam" id="PF13180">
    <property type="entry name" value="PDZ_2"/>
    <property type="match status" value="1"/>
</dbReference>
<protein>
    <submittedName>
        <fullName evidence="6">Peptidase S41</fullName>
    </submittedName>
</protein>
<evidence type="ECO:0000256" key="1">
    <source>
        <dbReference type="ARBA" id="ARBA00009179"/>
    </source>
</evidence>
<evidence type="ECO:0000259" key="5">
    <source>
        <dbReference type="PROSITE" id="PS50106"/>
    </source>
</evidence>
<evidence type="ECO:0000313" key="6">
    <source>
        <dbReference type="EMBL" id="PIP16673.1"/>
    </source>
</evidence>
<reference evidence="6 7" key="1">
    <citation type="submission" date="2017-09" db="EMBL/GenBank/DDBJ databases">
        <title>Depth-based differentiation of microbial function through sediment-hosted aquifers and enrichment of novel symbionts in the deep terrestrial subsurface.</title>
        <authorList>
            <person name="Probst A.J."/>
            <person name="Ladd B."/>
            <person name="Jarett J.K."/>
            <person name="Geller-Mcgrath D.E."/>
            <person name="Sieber C.M."/>
            <person name="Emerson J.B."/>
            <person name="Anantharaman K."/>
            <person name="Thomas B.C."/>
            <person name="Malmstrom R."/>
            <person name="Stieglmeier M."/>
            <person name="Klingl A."/>
            <person name="Woyke T."/>
            <person name="Ryan C.M."/>
            <person name="Banfield J.F."/>
        </authorList>
    </citation>
    <scope>NUCLEOTIDE SEQUENCE [LARGE SCALE GENOMIC DNA]</scope>
    <source>
        <strain evidence="6">CG23_combo_of_CG06-09_8_20_14_all_48_7</strain>
    </source>
</reference>
<dbReference type="Proteomes" id="UP000230392">
    <property type="component" value="Unassembled WGS sequence"/>
</dbReference>
<name>A0A2G9YD72_9BACT</name>
<dbReference type="PROSITE" id="PS50106">
    <property type="entry name" value="PDZ"/>
    <property type="match status" value="1"/>
</dbReference>
<organism evidence="6 7">
    <name type="scientific">bacterium (Candidatus Ratteibacteria) CG23_combo_of_CG06-09_8_20_14_all_48_7</name>
    <dbReference type="NCBI Taxonomy" id="2014292"/>
    <lineage>
        <taxon>Bacteria</taxon>
        <taxon>Candidatus Ratteibacteria</taxon>
    </lineage>
</organism>
<proteinExistence type="inferred from homology"/>
<comment type="caution">
    <text evidence="6">The sequence shown here is derived from an EMBL/GenBank/DDBJ whole genome shotgun (WGS) entry which is preliminary data.</text>
</comment>
<dbReference type="Gene3D" id="2.30.42.10">
    <property type="match status" value="1"/>
</dbReference>
<accession>A0A2G9YD72</accession>
<dbReference type="SMART" id="SM00228">
    <property type="entry name" value="PDZ"/>
    <property type="match status" value="1"/>
</dbReference>
<dbReference type="PANTHER" id="PTHR32060:SF30">
    <property type="entry name" value="CARBOXY-TERMINAL PROCESSING PROTEASE CTPA"/>
    <property type="match status" value="1"/>
</dbReference>
<dbReference type="GO" id="GO:0004175">
    <property type="term" value="F:endopeptidase activity"/>
    <property type="evidence" value="ECO:0007669"/>
    <property type="project" value="TreeGrafter"/>
</dbReference>
<dbReference type="Gene3D" id="3.30.750.44">
    <property type="match status" value="1"/>
</dbReference>
<dbReference type="GO" id="GO:0030288">
    <property type="term" value="C:outer membrane-bounded periplasmic space"/>
    <property type="evidence" value="ECO:0007669"/>
    <property type="project" value="TreeGrafter"/>
</dbReference>
<dbReference type="InterPro" id="IPR036034">
    <property type="entry name" value="PDZ_sf"/>
</dbReference>
<keyword evidence="2" id="KW-0645">Protease</keyword>
<dbReference type="FunFam" id="2.30.42.10:FF:000063">
    <property type="entry name" value="Peptidase, S41 family"/>
    <property type="match status" value="1"/>
</dbReference>
<evidence type="ECO:0000256" key="4">
    <source>
        <dbReference type="ARBA" id="ARBA00022825"/>
    </source>
</evidence>
<keyword evidence="3" id="KW-0378">Hydrolase</keyword>
<comment type="similarity">
    <text evidence="1">Belongs to the peptidase S41A family.</text>
</comment>
<dbReference type="SUPFAM" id="SSF50156">
    <property type="entry name" value="PDZ domain-like"/>
    <property type="match status" value="1"/>
</dbReference>
<keyword evidence="4" id="KW-0720">Serine protease</keyword>
<dbReference type="EMBL" id="PCRF01000037">
    <property type="protein sequence ID" value="PIP16673.1"/>
    <property type="molecule type" value="Genomic_DNA"/>
</dbReference>